<dbReference type="Proteomes" id="UP000625551">
    <property type="component" value="Unassembled WGS sequence"/>
</dbReference>
<evidence type="ECO:0000313" key="1">
    <source>
        <dbReference type="EMBL" id="MBD1398915.1"/>
    </source>
</evidence>
<organism evidence="1 2">
    <name type="scientific">Pontibacter aquaedesilientis</name>
    <dbReference type="NCBI Taxonomy" id="2766980"/>
    <lineage>
        <taxon>Bacteria</taxon>
        <taxon>Pseudomonadati</taxon>
        <taxon>Bacteroidota</taxon>
        <taxon>Cytophagia</taxon>
        <taxon>Cytophagales</taxon>
        <taxon>Hymenobacteraceae</taxon>
        <taxon>Pontibacter</taxon>
    </lineage>
</organism>
<keyword evidence="2" id="KW-1185">Reference proteome</keyword>
<evidence type="ECO:0008006" key="3">
    <source>
        <dbReference type="Google" id="ProtNLM"/>
    </source>
</evidence>
<name>A0ABR7XKV8_9BACT</name>
<dbReference type="EMBL" id="JACXAJ010000012">
    <property type="protein sequence ID" value="MBD1398915.1"/>
    <property type="molecule type" value="Genomic_DNA"/>
</dbReference>
<gene>
    <name evidence="1" type="ORF">H9Q13_17225</name>
</gene>
<comment type="caution">
    <text evidence="1">The sequence shown here is derived from an EMBL/GenBank/DDBJ whole genome shotgun (WGS) entry which is preliminary data.</text>
</comment>
<dbReference type="RefSeq" id="WP_191185043.1">
    <property type="nucleotide sequence ID" value="NZ_JACXAJ010000012.1"/>
</dbReference>
<sequence length="242" mass="28342">MSALLICCANVNAQQLPDNSLPRPKNHFSFGPKVEGNQLQLQVDQVVANKYYIYNSDDQYQGYRLGVFGRVETGGKYVQAELGYLHNTAFVQFVNLNPDEDKREGVMYVWTHTGPVYDFRRIDLTGMAGYKLNRWLHVQAGGIVAYQFYDKSYRVSEEEYDKWPMMENDRIWMDFPLFYNRWLLSGKVGISTELGRFILDANYERSLTNVGSKIKYKEQEYPLRQRNYLFQIGIAYKLIDLK</sequence>
<accession>A0ABR7XKV8</accession>
<protein>
    <recommendedName>
        <fullName evidence="3">Outer membrane protein beta-barrel domain-containing protein</fullName>
    </recommendedName>
</protein>
<reference evidence="1 2" key="1">
    <citation type="submission" date="2020-09" db="EMBL/GenBank/DDBJ databases">
        <title>Genome sequencing and assembly of Pontibacter sp.</title>
        <authorList>
            <person name="Chhetri G."/>
        </authorList>
    </citation>
    <scope>NUCLEOTIDE SEQUENCE [LARGE SCALE GENOMIC DNA]</scope>
    <source>
        <strain evidence="1 2">JH31</strain>
    </source>
</reference>
<proteinExistence type="predicted"/>
<evidence type="ECO:0000313" key="2">
    <source>
        <dbReference type="Proteomes" id="UP000625551"/>
    </source>
</evidence>